<dbReference type="GO" id="GO:0004386">
    <property type="term" value="F:helicase activity"/>
    <property type="evidence" value="ECO:0007669"/>
    <property type="project" value="UniProtKB-KW"/>
</dbReference>
<dbReference type="SMART" id="SM00487">
    <property type="entry name" value="DEXDc"/>
    <property type="match status" value="1"/>
</dbReference>
<dbReference type="GO" id="GO:0005634">
    <property type="term" value="C:nucleus"/>
    <property type="evidence" value="ECO:0007669"/>
    <property type="project" value="TreeGrafter"/>
</dbReference>
<evidence type="ECO:0000313" key="14">
    <source>
        <dbReference type="EMBL" id="KAK3317938.1"/>
    </source>
</evidence>
<dbReference type="SMART" id="SM00490">
    <property type="entry name" value="HELICc"/>
    <property type="match status" value="1"/>
</dbReference>
<keyword evidence="8" id="KW-0067">ATP-binding</keyword>
<feature type="compositionally biased region" description="Basic residues" evidence="10">
    <location>
        <begin position="536"/>
        <end position="545"/>
    </location>
</feature>
<dbReference type="SUPFAM" id="SSF57850">
    <property type="entry name" value="RING/U-box"/>
    <property type="match status" value="1"/>
</dbReference>
<organism evidence="14 15">
    <name type="scientific">Apodospora peruviana</name>
    <dbReference type="NCBI Taxonomy" id="516989"/>
    <lineage>
        <taxon>Eukaryota</taxon>
        <taxon>Fungi</taxon>
        <taxon>Dikarya</taxon>
        <taxon>Ascomycota</taxon>
        <taxon>Pezizomycotina</taxon>
        <taxon>Sordariomycetes</taxon>
        <taxon>Sordariomycetidae</taxon>
        <taxon>Sordariales</taxon>
        <taxon>Lasiosphaeriaceae</taxon>
        <taxon>Apodospora</taxon>
    </lineage>
</organism>
<dbReference type="PROSITE" id="PS00518">
    <property type="entry name" value="ZF_RING_1"/>
    <property type="match status" value="1"/>
</dbReference>
<keyword evidence="4 9" id="KW-0863">Zinc-finger</keyword>
<dbReference type="Pfam" id="PF00176">
    <property type="entry name" value="SNF2-rel_dom"/>
    <property type="match status" value="1"/>
</dbReference>
<evidence type="ECO:0000256" key="7">
    <source>
        <dbReference type="ARBA" id="ARBA00022833"/>
    </source>
</evidence>
<dbReference type="InterPro" id="IPR049730">
    <property type="entry name" value="SNF2/RAD54-like_C"/>
</dbReference>
<evidence type="ECO:0000256" key="2">
    <source>
        <dbReference type="ARBA" id="ARBA00022723"/>
    </source>
</evidence>
<name>A0AAE0I3H2_9PEZI</name>
<dbReference type="Gene3D" id="3.40.50.10810">
    <property type="entry name" value="Tandem AAA-ATPase domain"/>
    <property type="match status" value="1"/>
</dbReference>
<dbReference type="PROSITE" id="PS51192">
    <property type="entry name" value="HELICASE_ATP_BIND_1"/>
    <property type="match status" value="1"/>
</dbReference>
<reference evidence="14" key="2">
    <citation type="submission" date="2023-06" db="EMBL/GenBank/DDBJ databases">
        <authorList>
            <consortium name="Lawrence Berkeley National Laboratory"/>
            <person name="Haridas S."/>
            <person name="Hensen N."/>
            <person name="Bonometti L."/>
            <person name="Westerberg I."/>
            <person name="Brannstrom I.O."/>
            <person name="Guillou S."/>
            <person name="Cros-Aarteil S."/>
            <person name="Calhoun S."/>
            <person name="Kuo A."/>
            <person name="Mondo S."/>
            <person name="Pangilinan J."/>
            <person name="Riley R."/>
            <person name="Labutti K."/>
            <person name="Andreopoulos B."/>
            <person name="Lipzen A."/>
            <person name="Chen C."/>
            <person name="Yanf M."/>
            <person name="Daum C."/>
            <person name="Ng V."/>
            <person name="Clum A."/>
            <person name="Steindorff A."/>
            <person name="Ohm R."/>
            <person name="Martin F."/>
            <person name="Silar P."/>
            <person name="Natvig D."/>
            <person name="Lalanne C."/>
            <person name="Gautier V."/>
            <person name="Ament-Velasquez S.L."/>
            <person name="Kruys A."/>
            <person name="Hutchinson M.I."/>
            <person name="Powell A.J."/>
            <person name="Barry K."/>
            <person name="Miller A.N."/>
            <person name="Grigoriev I.V."/>
            <person name="Debuchy R."/>
            <person name="Gladieux P."/>
            <person name="Thoren M.H."/>
            <person name="Johannesson H."/>
        </authorList>
    </citation>
    <scope>NUCLEOTIDE SEQUENCE</scope>
    <source>
        <strain evidence="14">CBS 118394</strain>
    </source>
</reference>
<evidence type="ECO:0000259" key="13">
    <source>
        <dbReference type="PROSITE" id="PS51194"/>
    </source>
</evidence>
<dbReference type="InterPro" id="IPR038718">
    <property type="entry name" value="SNF2-like_sf"/>
</dbReference>
<dbReference type="PANTHER" id="PTHR45626">
    <property type="entry name" value="TRANSCRIPTION TERMINATION FACTOR 2-RELATED"/>
    <property type="match status" value="1"/>
</dbReference>
<keyword evidence="15" id="KW-1185">Reference proteome</keyword>
<dbReference type="GO" id="GO:0008094">
    <property type="term" value="F:ATP-dependent activity, acting on DNA"/>
    <property type="evidence" value="ECO:0007669"/>
    <property type="project" value="TreeGrafter"/>
</dbReference>
<evidence type="ECO:0000313" key="15">
    <source>
        <dbReference type="Proteomes" id="UP001283341"/>
    </source>
</evidence>
<feature type="domain" description="Helicase C-terminal" evidence="13">
    <location>
        <begin position="584"/>
        <end position="738"/>
    </location>
</feature>
<evidence type="ECO:0000256" key="5">
    <source>
        <dbReference type="ARBA" id="ARBA00022801"/>
    </source>
</evidence>
<dbReference type="PROSITE" id="PS50089">
    <property type="entry name" value="ZF_RING_2"/>
    <property type="match status" value="1"/>
</dbReference>
<reference evidence="14" key="1">
    <citation type="journal article" date="2023" name="Mol. Phylogenet. Evol.">
        <title>Genome-scale phylogeny and comparative genomics of the fungal order Sordariales.</title>
        <authorList>
            <person name="Hensen N."/>
            <person name="Bonometti L."/>
            <person name="Westerberg I."/>
            <person name="Brannstrom I.O."/>
            <person name="Guillou S."/>
            <person name="Cros-Aarteil S."/>
            <person name="Calhoun S."/>
            <person name="Haridas S."/>
            <person name="Kuo A."/>
            <person name="Mondo S."/>
            <person name="Pangilinan J."/>
            <person name="Riley R."/>
            <person name="LaButti K."/>
            <person name="Andreopoulos B."/>
            <person name="Lipzen A."/>
            <person name="Chen C."/>
            <person name="Yan M."/>
            <person name="Daum C."/>
            <person name="Ng V."/>
            <person name="Clum A."/>
            <person name="Steindorff A."/>
            <person name="Ohm R.A."/>
            <person name="Martin F."/>
            <person name="Silar P."/>
            <person name="Natvig D.O."/>
            <person name="Lalanne C."/>
            <person name="Gautier V."/>
            <person name="Ament-Velasquez S.L."/>
            <person name="Kruys A."/>
            <person name="Hutchinson M.I."/>
            <person name="Powell A.J."/>
            <person name="Barry K."/>
            <person name="Miller A.N."/>
            <person name="Grigoriev I.V."/>
            <person name="Debuchy R."/>
            <person name="Gladieux P."/>
            <person name="Hiltunen Thoren M."/>
            <person name="Johannesson H."/>
        </authorList>
    </citation>
    <scope>NUCLEOTIDE SEQUENCE</scope>
    <source>
        <strain evidence="14">CBS 118394</strain>
    </source>
</reference>
<evidence type="ECO:0000256" key="1">
    <source>
        <dbReference type="ARBA" id="ARBA00007025"/>
    </source>
</evidence>
<dbReference type="Pfam" id="PF00271">
    <property type="entry name" value="Helicase_C"/>
    <property type="match status" value="1"/>
</dbReference>
<evidence type="ECO:0000256" key="4">
    <source>
        <dbReference type="ARBA" id="ARBA00022771"/>
    </source>
</evidence>
<dbReference type="CDD" id="cd18793">
    <property type="entry name" value="SF2_C_SNF"/>
    <property type="match status" value="1"/>
</dbReference>
<evidence type="ECO:0000256" key="8">
    <source>
        <dbReference type="ARBA" id="ARBA00022840"/>
    </source>
</evidence>
<dbReference type="InterPro" id="IPR027370">
    <property type="entry name" value="Znf-RING_euk"/>
</dbReference>
<dbReference type="Pfam" id="PF13445">
    <property type="entry name" value="zf-RING_UBOX"/>
    <property type="match status" value="1"/>
</dbReference>
<dbReference type="SMART" id="SM00184">
    <property type="entry name" value="RING"/>
    <property type="match status" value="1"/>
</dbReference>
<dbReference type="InterPro" id="IPR000330">
    <property type="entry name" value="SNF2_N"/>
</dbReference>
<dbReference type="CDD" id="cd16449">
    <property type="entry name" value="RING-HC"/>
    <property type="match status" value="1"/>
</dbReference>
<feature type="region of interest" description="Disordered" evidence="10">
    <location>
        <begin position="502"/>
        <end position="546"/>
    </location>
</feature>
<feature type="domain" description="RING-type" evidence="11">
    <location>
        <begin position="453"/>
        <end position="492"/>
    </location>
</feature>
<evidence type="ECO:0000259" key="12">
    <source>
        <dbReference type="PROSITE" id="PS51192"/>
    </source>
</evidence>
<evidence type="ECO:0000256" key="6">
    <source>
        <dbReference type="ARBA" id="ARBA00022806"/>
    </source>
</evidence>
<dbReference type="InterPro" id="IPR050628">
    <property type="entry name" value="SNF2_RAD54_helicase_TF"/>
</dbReference>
<dbReference type="CDD" id="cd18008">
    <property type="entry name" value="DEXDc_SHPRH-like"/>
    <property type="match status" value="1"/>
</dbReference>
<dbReference type="InterPro" id="IPR027417">
    <property type="entry name" value="P-loop_NTPase"/>
</dbReference>
<evidence type="ECO:0000256" key="10">
    <source>
        <dbReference type="SAM" id="MobiDB-lite"/>
    </source>
</evidence>
<dbReference type="Proteomes" id="UP001283341">
    <property type="component" value="Unassembled WGS sequence"/>
</dbReference>
<evidence type="ECO:0000256" key="9">
    <source>
        <dbReference type="PROSITE-ProRule" id="PRU00175"/>
    </source>
</evidence>
<gene>
    <name evidence="14" type="ORF">B0H66DRAFT_476313</name>
</gene>
<dbReference type="SUPFAM" id="SSF52540">
    <property type="entry name" value="P-loop containing nucleoside triphosphate hydrolases"/>
    <property type="match status" value="2"/>
</dbReference>
<sequence>MLDGIKLKGITENLAKLEERSGSEGKPKRQVAHNAKEYFQNVNIKKRKQRAGINHRDLLQEIDPVTARAATSKVARPKQPKAAFATQRDAAIRAMKGPRAKKGDKADLIEALKSFGCQKLKPMLYKVSLPGVERDEYRWRHKGLKSDLFNYQVMGVSWMLGKELSGDAPFGGILADQMGLGKTVQTIATMCANRPTQNDVENLRGVTLVVAPAAVIPQWKSEVKRHCDFIKSNWIYQYKASRDDDEDYWQNAIIMFASYNEVAAALPRKTEFREILASGLKGEELDDELRSASGKLLNINYYRVVLDEGHAIKNPESSTSIACCLLKARYRWILSGTPLHNCTEGRGMIRAIILLGLLRLRQAIGHPYLLEGTMARSFTAEDFQWLKKELATTRRRTPLCTQFEEWTEMEDRERSAQEGNQKFGHGSYGLLDFNMNAQLSALESGQEVPQVICLVCQELPDPPLTTECGHVFCRDCLETKWAQHPDVCPDCNQDLTNANPLPVDADHNDDVAEDIGGPSKSKRGRKLKASKPPQKSQRRSRKVRKHGDDYLVWQPAIRDRATWLEDYDKHHKTKQMTPGVKTVAIKYQILKWQAEAPDDKIIVFVQFAKLACILGRILCQEKIQFLYYFGDQTTDQKVDSLLKFQEKPEIKVLITSIKCGGQSLNLTCANRVISVDQWWNRAVEDQAFGRVHRIGQTKETHFVKINAKDTIDQGMFDLQDIKMDDISQTMQEAVTLSGKHNARRPVDYLIERVEHRDFLF</sequence>
<evidence type="ECO:0000256" key="3">
    <source>
        <dbReference type="ARBA" id="ARBA00022741"/>
    </source>
</evidence>
<keyword evidence="3" id="KW-0547">Nucleotide-binding</keyword>
<dbReference type="GO" id="GO:0008270">
    <property type="term" value="F:zinc ion binding"/>
    <property type="evidence" value="ECO:0007669"/>
    <property type="project" value="UniProtKB-KW"/>
</dbReference>
<dbReference type="GO" id="GO:0005524">
    <property type="term" value="F:ATP binding"/>
    <property type="evidence" value="ECO:0007669"/>
    <property type="project" value="UniProtKB-KW"/>
</dbReference>
<dbReference type="EMBL" id="JAUEDM010000004">
    <property type="protein sequence ID" value="KAK3317938.1"/>
    <property type="molecule type" value="Genomic_DNA"/>
</dbReference>
<dbReference type="GO" id="GO:0016787">
    <property type="term" value="F:hydrolase activity"/>
    <property type="evidence" value="ECO:0007669"/>
    <property type="project" value="UniProtKB-KW"/>
</dbReference>
<dbReference type="Gene3D" id="3.40.50.300">
    <property type="entry name" value="P-loop containing nucleotide triphosphate hydrolases"/>
    <property type="match status" value="1"/>
</dbReference>
<dbReference type="PROSITE" id="PS51194">
    <property type="entry name" value="HELICASE_CTER"/>
    <property type="match status" value="1"/>
</dbReference>
<evidence type="ECO:0000259" key="11">
    <source>
        <dbReference type="PROSITE" id="PS50089"/>
    </source>
</evidence>
<feature type="compositionally biased region" description="Basic residues" evidence="10">
    <location>
        <begin position="520"/>
        <end position="529"/>
    </location>
</feature>
<dbReference type="AlphaFoldDB" id="A0AAE0I3H2"/>
<dbReference type="InterPro" id="IPR014001">
    <property type="entry name" value="Helicase_ATP-bd"/>
</dbReference>
<dbReference type="Gene3D" id="3.30.40.10">
    <property type="entry name" value="Zinc/RING finger domain, C3HC4 (zinc finger)"/>
    <property type="match status" value="1"/>
</dbReference>
<proteinExistence type="inferred from homology"/>
<dbReference type="InterPro" id="IPR017907">
    <property type="entry name" value="Znf_RING_CS"/>
</dbReference>
<comment type="caution">
    <text evidence="14">The sequence shown here is derived from an EMBL/GenBank/DDBJ whole genome shotgun (WGS) entry which is preliminary data.</text>
</comment>
<dbReference type="PANTHER" id="PTHR45626:SF17">
    <property type="entry name" value="HELICASE-LIKE TRANSCRIPTION FACTOR"/>
    <property type="match status" value="1"/>
</dbReference>
<dbReference type="InterPro" id="IPR001650">
    <property type="entry name" value="Helicase_C-like"/>
</dbReference>
<keyword evidence="2" id="KW-0479">Metal-binding</keyword>
<comment type="similarity">
    <text evidence="1">Belongs to the SNF2/RAD54 helicase family.</text>
</comment>
<dbReference type="InterPro" id="IPR013083">
    <property type="entry name" value="Znf_RING/FYVE/PHD"/>
</dbReference>
<accession>A0AAE0I3H2</accession>
<dbReference type="InterPro" id="IPR001841">
    <property type="entry name" value="Znf_RING"/>
</dbReference>
<dbReference type="GO" id="GO:0006281">
    <property type="term" value="P:DNA repair"/>
    <property type="evidence" value="ECO:0007669"/>
    <property type="project" value="TreeGrafter"/>
</dbReference>
<keyword evidence="5 14" id="KW-0378">Hydrolase</keyword>
<keyword evidence="7" id="KW-0862">Zinc</keyword>
<feature type="domain" description="Helicase ATP-binding" evidence="12">
    <location>
        <begin position="163"/>
        <end position="341"/>
    </location>
</feature>
<protein>
    <submittedName>
        <fullName evidence="14">P-loop containing nucleoside triphosphate hydrolase protein</fullName>
    </submittedName>
</protein>
<keyword evidence="6" id="KW-0347">Helicase</keyword>